<protein>
    <submittedName>
        <fullName evidence="1">Uncharacterized protein</fullName>
    </submittedName>
</protein>
<evidence type="ECO:0000313" key="2">
    <source>
        <dbReference type="Proteomes" id="UP000004913"/>
    </source>
</evidence>
<comment type="caution">
    <text evidence="1">The sequence shown here is derived from an EMBL/GenBank/DDBJ whole genome shotgun (WGS) entry which is preliminary data.</text>
</comment>
<evidence type="ECO:0000313" key="1">
    <source>
        <dbReference type="EMBL" id="EGJ99639.1"/>
    </source>
</evidence>
<name>F5J3U1_9BACT</name>
<gene>
    <name evidence="1" type="ORF">HMPREF9455_04008</name>
</gene>
<sequence>MQIRSTVKIPDFRAVALSYKNKKAEINRNYKSFLELKNGCKNNHLHIMIYTPLLSIDKINPEDLRQYLEENMSLIDDSRNGTHFRKLICLYDYLKYRLGI</sequence>
<dbReference type="EMBL" id="ADLV01000055">
    <property type="protein sequence ID" value="EGJ99639.1"/>
    <property type="molecule type" value="Genomic_DNA"/>
</dbReference>
<proteinExistence type="predicted"/>
<reference evidence="1 2" key="1">
    <citation type="submission" date="2011-04" db="EMBL/GenBank/DDBJ databases">
        <title>The Genome Sequence of Dysgonomonas gadei ATCC BAA-286.</title>
        <authorList>
            <consortium name="The Broad Institute Genome Sequencing Platform"/>
            <person name="Earl A."/>
            <person name="Ward D."/>
            <person name="Feldgarden M."/>
            <person name="Gevers D."/>
            <person name="Pudlo N."/>
            <person name="Martens E."/>
            <person name="Allen-Vercoe E."/>
            <person name="Young S.K."/>
            <person name="Zeng Q."/>
            <person name="Gargeya S."/>
            <person name="Fitzgerald M."/>
            <person name="Haas B."/>
            <person name="Abouelleil A."/>
            <person name="Alvarado L."/>
            <person name="Arachchi H.M."/>
            <person name="Berlin A."/>
            <person name="Brown A."/>
            <person name="Chapman S.B."/>
            <person name="Chen Z."/>
            <person name="Dunbar C."/>
            <person name="Freedman E."/>
            <person name="Gearin G."/>
            <person name="Gellesch M."/>
            <person name="Goldberg J."/>
            <person name="Griggs A."/>
            <person name="Gujja S."/>
            <person name="Heiman D."/>
            <person name="Howarth C."/>
            <person name="Larson L."/>
            <person name="Lui A."/>
            <person name="MacDonald P.J.P."/>
            <person name="Mehta T."/>
            <person name="Montmayeur A."/>
            <person name="Murphy C."/>
            <person name="Neiman D."/>
            <person name="Pearson M."/>
            <person name="Priest M."/>
            <person name="Roberts A."/>
            <person name="Saif S."/>
            <person name="Shea T."/>
            <person name="Shenoy N."/>
            <person name="Sisk P."/>
            <person name="Stolte C."/>
            <person name="Sykes S."/>
            <person name="Yandava C."/>
            <person name="Wortman J."/>
            <person name="Nusbaum C."/>
            <person name="Birren B."/>
        </authorList>
    </citation>
    <scope>NUCLEOTIDE SEQUENCE [LARGE SCALE GENOMIC DNA]</scope>
    <source>
        <strain evidence="1 2">ATCC BAA-286</strain>
    </source>
</reference>
<organism evidence="1 2">
    <name type="scientific">Dysgonomonas gadei ATCC BAA-286</name>
    <dbReference type="NCBI Taxonomy" id="742766"/>
    <lineage>
        <taxon>Bacteria</taxon>
        <taxon>Pseudomonadati</taxon>
        <taxon>Bacteroidota</taxon>
        <taxon>Bacteroidia</taxon>
        <taxon>Bacteroidales</taxon>
        <taxon>Dysgonomonadaceae</taxon>
        <taxon>Dysgonomonas</taxon>
    </lineage>
</organism>
<dbReference type="AlphaFoldDB" id="F5J3U1"/>
<accession>F5J3U1</accession>
<dbReference type="Proteomes" id="UP000004913">
    <property type="component" value="Unassembled WGS sequence"/>
</dbReference>
<keyword evidence="2" id="KW-1185">Reference proteome</keyword>
<dbReference type="HOGENOM" id="CLU_2301363_0_0_10"/>